<dbReference type="InterPro" id="IPR014710">
    <property type="entry name" value="RmlC-like_jellyroll"/>
</dbReference>
<dbReference type="CDD" id="cd00038">
    <property type="entry name" value="CAP_ED"/>
    <property type="match status" value="1"/>
</dbReference>
<dbReference type="EMBL" id="UYRU01106524">
    <property type="protein sequence ID" value="VDN43043.1"/>
    <property type="molecule type" value="Genomic_DNA"/>
</dbReference>
<organism evidence="2 3">
    <name type="scientific">Dibothriocephalus latus</name>
    <name type="common">Fish tapeworm</name>
    <name type="synonym">Diphyllobothrium latum</name>
    <dbReference type="NCBI Taxonomy" id="60516"/>
    <lineage>
        <taxon>Eukaryota</taxon>
        <taxon>Metazoa</taxon>
        <taxon>Spiralia</taxon>
        <taxon>Lophotrochozoa</taxon>
        <taxon>Platyhelminthes</taxon>
        <taxon>Cestoda</taxon>
        <taxon>Eucestoda</taxon>
        <taxon>Diphyllobothriidea</taxon>
        <taxon>Diphyllobothriidae</taxon>
        <taxon>Dibothriocephalus</taxon>
    </lineage>
</organism>
<dbReference type="SUPFAM" id="SSF51206">
    <property type="entry name" value="cAMP-binding domain-like"/>
    <property type="match status" value="1"/>
</dbReference>
<gene>
    <name evidence="2" type="ORF">DILT_LOCUS18975</name>
</gene>
<dbReference type="AlphaFoldDB" id="A0A3P7NZ91"/>
<proteinExistence type="predicted"/>
<dbReference type="Gene3D" id="2.60.120.10">
    <property type="entry name" value="Jelly Rolls"/>
    <property type="match status" value="1"/>
</dbReference>
<reference evidence="2 3" key="1">
    <citation type="submission" date="2018-11" db="EMBL/GenBank/DDBJ databases">
        <authorList>
            <consortium name="Pathogen Informatics"/>
        </authorList>
    </citation>
    <scope>NUCLEOTIDE SEQUENCE [LARGE SCALE GENOMIC DNA]</scope>
</reference>
<name>A0A3P7NZ91_DIBLA</name>
<accession>A0A3P7NZ91</accession>
<dbReference type="OrthoDB" id="10548926at2759"/>
<feature type="domain" description="Cyclic nucleotide-binding" evidence="1">
    <location>
        <begin position="1"/>
        <end position="51"/>
    </location>
</feature>
<dbReference type="InterPro" id="IPR000595">
    <property type="entry name" value="cNMP-bd_dom"/>
</dbReference>
<evidence type="ECO:0000313" key="3">
    <source>
        <dbReference type="Proteomes" id="UP000281553"/>
    </source>
</evidence>
<keyword evidence="3" id="KW-1185">Reference proteome</keyword>
<dbReference type="PROSITE" id="PS50042">
    <property type="entry name" value="CNMP_BINDING_3"/>
    <property type="match status" value="1"/>
</dbReference>
<evidence type="ECO:0000313" key="2">
    <source>
        <dbReference type="EMBL" id="VDN43043.1"/>
    </source>
</evidence>
<sequence>MLKNLDETKLQRITDVLEAQFHPAGECIIRQDEQADSFFIIQSGEVSYFIM</sequence>
<protein>
    <recommendedName>
        <fullName evidence="1">Cyclic nucleotide-binding domain-containing protein</fullName>
    </recommendedName>
</protein>
<dbReference type="Proteomes" id="UP000281553">
    <property type="component" value="Unassembled WGS sequence"/>
</dbReference>
<dbReference type="InterPro" id="IPR018490">
    <property type="entry name" value="cNMP-bd_dom_sf"/>
</dbReference>
<evidence type="ECO:0000259" key="1">
    <source>
        <dbReference type="PROSITE" id="PS50042"/>
    </source>
</evidence>